<protein>
    <submittedName>
        <fullName evidence="10">TrkH family potassium uptake protein</fullName>
    </submittedName>
</protein>
<evidence type="ECO:0000256" key="6">
    <source>
        <dbReference type="ARBA" id="ARBA00023065"/>
    </source>
</evidence>
<dbReference type="PANTHER" id="PTHR32024:SF1">
    <property type="entry name" value="KTR SYSTEM POTASSIUM UPTAKE PROTEIN B"/>
    <property type="match status" value="1"/>
</dbReference>
<dbReference type="InterPro" id="IPR003445">
    <property type="entry name" value="Cat_transpt"/>
</dbReference>
<dbReference type="Proteomes" id="UP001207654">
    <property type="component" value="Unassembled WGS sequence"/>
</dbReference>
<name>A0ABT4AMG0_9BACT</name>
<evidence type="ECO:0000256" key="3">
    <source>
        <dbReference type="ARBA" id="ARBA00022475"/>
    </source>
</evidence>
<feature type="transmembrane region" description="Helical" evidence="9">
    <location>
        <begin position="177"/>
        <end position="196"/>
    </location>
</feature>
<feature type="transmembrane region" description="Helical" evidence="9">
    <location>
        <begin position="371"/>
        <end position="393"/>
    </location>
</feature>
<evidence type="ECO:0000256" key="5">
    <source>
        <dbReference type="ARBA" id="ARBA00022989"/>
    </source>
</evidence>
<keyword evidence="3" id="KW-1003">Cell membrane</keyword>
<evidence type="ECO:0000256" key="4">
    <source>
        <dbReference type="ARBA" id="ARBA00022692"/>
    </source>
</evidence>
<feature type="transmembrane region" description="Helical" evidence="9">
    <location>
        <begin position="208"/>
        <end position="232"/>
    </location>
</feature>
<evidence type="ECO:0000313" key="11">
    <source>
        <dbReference type="Proteomes" id="UP001207654"/>
    </source>
</evidence>
<feature type="transmembrane region" description="Helical" evidence="9">
    <location>
        <begin position="297"/>
        <end position="316"/>
    </location>
</feature>
<keyword evidence="6" id="KW-0406">Ion transport</keyword>
<keyword evidence="11" id="KW-1185">Reference proteome</keyword>
<sequence>MPDPLPEPPPPPPLPEEPRRRPRNRTDRLRRLSRATVVALVVFEFTVSRTDAPWREAVAALLAGAVVAAFGGEVLRDAWAFRLRLWRHRWPDLLFAVPAVLSLGTSGPQGAATLLALRLLARELIDLVAWRPARPVLQALLRRPLPLLCLSFLLTILLGTLALMFPAATRDGLGAPFQVALFTATSASCVSGLSVVDTGSYFSSFGHWVILGLVQVGGLGLMTLTTTLALAFRSQLSARTRGAMQEILEEDTVQGFQGLLYSMSLITVTLEVLGAVALYPSLELAPDGRVLPTSERVFSALFHSVSAFCNAGFSLYPDNFMRFVGSPGANLTVMALITLGGLGFPVVTSLLDWGLWRERGPRRVWRYLPVHSRVVLLTSAALGLGGALAWFVLEWNHSLAGLSWSQRLWASIFQSVSLRTAGFNSVDLAKLGTPMMLLSLMLMFIGGSPGGTAGGVKTTTVAVLAFTFRALLRNRSEVDIMGRSVPPATVYRACAVTLISFGLLFALAFLLFTAEPHLPFRDLLFEAVSAFGSAGMTTGVTPQLSAVGRLVVCALMFVGRLGPFTLALAVGLSKARASYSYPSTKIVVG</sequence>
<evidence type="ECO:0000256" key="8">
    <source>
        <dbReference type="SAM" id="MobiDB-lite"/>
    </source>
</evidence>
<dbReference type="PANTHER" id="PTHR32024">
    <property type="entry name" value="TRK SYSTEM POTASSIUM UPTAKE PROTEIN TRKG-RELATED"/>
    <property type="match status" value="1"/>
</dbReference>
<feature type="transmembrane region" description="Helical" evidence="9">
    <location>
        <begin position="453"/>
        <end position="472"/>
    </location>
</feature>
<feature type="compositionally biased region" description="Pro residues" evidence="8">
    <location>
        <begin position="1"/>
        <end position="15"/>
    </location>
</feature>
<evidence type="ECO:0000256" key="2">
    <source>
        <dbReference type="ARBA" id="ARBA00022448"/>
    </source>
</evidence>
<feature type="region of interest" description="Disordered" evidence="8">
    <location>
        <begin position="1"/>
        <end position="26"/>
    </location>
</feature>
<feature type="transmembrane region" description="Helical" evidence="9">
    <location>
        <begin position="328"/>
        <end position="351"/>
    </location>
</feature>
<reference evidence="10 11" key="1">
    <citation type="submission" date="2022-11" db="EMBL/GenBank/DDBJ databases">
        <title>Minimal conservation of predation-associated metabolite biosynthetic gene clusters underscores biosynthetic potential of Myxococcota including descriptions for ten novel species: Archangium lansinium sp. nov., Myxococcus landrumus sp. nov., Nannocystis bai.</title>
        <authorList>
            <person name="Ahearne A."/>
            <person name="Stevens C."/>
            <person name="Phillips K."/>
        </authorList>
    </citation>
    <scope>NUCLEOTIDE SEQUENCE [LARGE SCALE GENOMIC DNA]</scope>
    <source>
        <strain evidence="10 11">MIWBW</strain>
    </source>
</reference>
<evidence type="ECO:0000256" key="7">
    <source>
        <dbReference type="ARBA" id="ARBA00023136"/>
    </source>
</evidence>
<evidence type="ECO:0000313" key="10">
    <source>
        <dbReference type="EMBL" id="MCY1082872.1"/>
    </source>
</evidence>
<comment type="subcellular location">
    <subcellularLocation>
        <location evidence="1">Cell membrane</location>
        <topology evidence="1">Multi-pass membrane protein</topology>
    </subcellularLocation>
</comment>
<dbReference type="RefSeq" id="WP_267541425.1">
    <property type="nucleotide sequence ID" value="NZ_JAPNKA010000001.1"/>
</dbReference>
<feature type="transmembrane region" description="Helical" evidence="9">
    <location>
        <begin position="145"/>
        <end position="165"/>
    </location>
</feature>
<keyword evidence="4 9" id="KW-0812">Transmembrane</keyword>
<proteinExistence type="predicted"/>
<evidence type="ECO:0000256" key="9">
    <source>
        <dbReference type="SAM" id="Phobius"/>
    </source>
</evidence>
<organism evidence="10 11">
    <name type="scientific">Archangium lansingense</name>
    <dbReference type="NCBI Taxonomy" id="2995310"/>
    <lineage>
        <taxon>Bacteria</taxon>
        <taxon>Pseudomonadati</taxon>
        <taxon>Myxococcota</taxon>
        <taxon>Myxococcia</taxon>
        <taxon>Myxococcales</taxon>
        <taxon>Cystobacterineae</taxon>
        <taxon>Archangiaceae</taxon>
        <taxon>Archangium</taxon>
    </lineage>
</organism>
<keyword evidence="5 9" id="KW-1133">Transmembrane helix</keyword>
<dbReference type="Pfam" id="PF02386">
    <property type="entry name" value="TrkH"/>
    <property type="match status" value="1"/>
</dbReference>
<comment type="caution">
    <text evidence="10">The sequence shown here is derived from an EMBL/GenBank/DDBJ whole genome shotgun (WGS) entry which is preliminary data.</text>
</comment>
<accession>A0ABT4AMG0</accession>
<feature type="transmembrane region" description="Helical" evidence="9">
    <location>
        <begin position="546"/>
        <end position="572"/>
    </location>
</feature>
<dbReference type="EMBL" id="JAPNKA010000001">
    <property type="protein sequence ID" value="MCY1082872.1"/>
    <property type="molecule type" value="Genomic_DNA"/>
</dbReference>
<evidence type="ECO:0000256" key="1">
    <source>
        <dbReference type="ARBA" id="ARBA00004651"/>
    </source>
</evidence>
<keyword evidence="7 9" id="KW-0472">Membrane</keyword>
<feature type="compositionally biased region" description="Basic and acidic residues" evidence="8">
    <location>
        <begin position="16"/>
        <end position="26"/>
    </location>
</feature>
<gene>
    <name evidence="10" type="ORF">OV287_51320</name>
</gene>
<feature type="transmembrane region" description="Helical" evidence="9">
    <location>
        <begin position="493"/>
        <end position="514"/>
    </location>
</feature>
<keyword evidence="2" id="KW-0813">Transport</keyword>